<sequence>MKGIASLAMVLMVGGLLAMPENSQADSWGELEITEWRVPWKASRPRDPWVSSPERVWFVGQQGDYVAALDPGSGDFQRYDLETGTGPHTVIADHRGVWYAGNRAQHIGRLDPSSEEIEKIMLPAPGDAHSMDFTRQGDIWFTLPRANQLGFLDAGNRQVTLYDVPTRGAYPYAMIVGTDDRPWSALLGTHKLATVTRGKIEEIELPRAEARPRRLAVTSDGSVWYVDYAGGYLGRYDPDNGEVDEWRAPAAADSKPYAMAADDRGRPWFVETGVQPNRFVGFDPETETFSEPVDIPSGGGTVRHMVFDAESRSFWFGTDANTIGRARLAE</sequence>
<dbReference type="InterPro" id="IPR051344">
    <property type="entry name" value="Vgb"/>
</dbReference>
<comment type="caution">
    <text evidence="2">The sequence shown here is derived from an EMBL/GenBank/DDBJ whole genome shotgun (WGS) entry which is preliminary data.</text>
</comment>
<organism evidence="2 3">
    <name type="scientific">Litchfieldella rifensis</name>
    <dbReference type="NCBI Taxonomy" id="762643"/>
    <lineage>
        <taxon>Bacteria</taxon>
        <taxon>Pseudomonadati</taxon>
        <taxon>Pseudomonadota</taxon>
        <taxon>Gammaproteobacteria</taxon>
        <taxon>Oceanospirillales</taxon>
        <taxon>Halomonadaceae</taxon>
        <taxon>Litchfieldella</taxon>
    </lineage>
</organism>
<evidence type="ECO:0008006" key="4">
    <source>
        <dbReference type="Google" id="ProtNLM"/>
    </source>
</evidence>
<feature type="signal peptide" evidence="1">
    <location>
        <begin position="1"/>
        <end position="25"/>
    </location>
</feature>
<gene>
    <name evidence="2" type="ORF">ACFOEV_15835</name>
</gene>
<dbReference type="Pfam" id="PF24684">
    <property type="entry name" value="Vgb_lyase"/>
    <property type="match status" value="1"/>
</dbReference>
<dbReference type="EMBL" id="JBHRUG010000031">
    <property type="protein sequence ID" value="MFC3285072.1"/>
    <property type="molecule type" value="Genomic_DNA"/>
</dbReference>
<dbReference type="Gene3D" id="2.130.10.10">
    <property type="entry name" value="YVTN repeat-like/Quinoprotein amine dehydrogenase"/>
    <property type="match status" value="2"/>
</dbReference>
<evidence type="ECO:0000313" key="3">
    <source>
        <dbReference type="Proteomes" id="UP001595579"/>
    </source>
</evidence>
<dbReference type="InterPro" id="IPR015943">
    <property type="entry name" value="WD40/YVTN_repeat-like_dom_sf"/>
</dbReference>
<dbReference type="PANTHER" id="PTHR40274:SF3">
    <property type="entry name" value="VIRGINIAMYCIN B LYASE"/>
    <property type="match status" value="1"/>
</dbReference>
<evidence type="ECO:0000313" key="2">
    <source>
        <dbReference type="EMBL" id="MFC3285072.1"/>
    </source>
</evidence>
<name>A0ABV7LRR7_9GAMM</name>
<accession>A0ABV7LRR7</accession>
<keyword evidence="1" id="KW-0732">Signal</keyword>
<protein>
    <recommendedName>
        <fullName evidence="4">Lyase</fullName>
    </recommendedName>
</protein>
<keyword evidence="3" id="KW-1185">Reference proteome</keyword>
<proteinExistence type="predicted"/>
<dbReference type="SUPFAM" id="SSF101898">
    <property type="entry name" value="NHL repeat"/>
    <property type="match status" value="1"/>
</dbReference>
<dbReference type="RefSeq" id="WP_386775665.1">
    <property type="nucleotide sequence ID" value="NZ_JBHRUG010000031.1"/>
</dbReference>
<evidence type="ECO:0000256" key="1">
    <source>
        <dbReference type="SAM" id="SignalP"/>
    </source>
</evidence>
<reference evidence="3" key="1">
    <citation type="journal article" date="2019" name="Int. J. Syst. Evol. Microbiol.">
        <title>The Global Catalogue of Microorganisms (GCM) 10K type strain sequencing project: providing services to taxonomists for standard genome sequencing and annotation.</title>
        <authorList>
            <consortium name="The Broad Institute Genomics Platform"/>
            <consortium name="The Broad Institute Genome Sequencing Center for Infectious Disease"/>
            <person name="Wu L."/>
            <person name="Ma J."/>
        </authorList>
    </citation>
    <scope>NUCLEOTIDE SEQUENCE [LARGE SCALE GENOMIC DNA]</scope>
    <source>
        <strain evidence="3">CECT 7698</strain>
    </source>
</reference>
<dbReference type="PANTHER" id="PTHR40274">
    <property type="entry name" value="VIRGINIAMYCIN B LYASE"/>
    <property type="match status" value="1"/>
</dbReference>
<dbReference type="Proteomes" id="UP001595579">
    <property type="component" value="Unassembled WGS sequence"/>
</dbReference>
<feature type="chain" id="PRO_5047145481" description="Lyase" evidence="1">
    <location>
        <begin position="26"/>
        <end position="330"/>
    </location>
</feature>